<gene>
    <name evidence="1" type="ORF">ACJDT4_01155</name>
</gene>
<dbReference type="Proteomes" id="UP001623592">
    <property type="component" value="Unassembled WGS sequence"/>
</dbReference>
<evidence type="ECO:0000313" key="2">
    <source>
        <dbReference type="Proteomes" id="UP001623592"/>
    </source>
</evidence>
<accession>A0ABW8TAQ5</accession>
<keyword evidence="2" id="KW-1185">Reference proteome</keyword>
<proteinExistence type="predicted"/>
<organism evidence="1 2">
    <name type="scientific">Clostridium neuense</name>
    <dbReference type="NCBI Taxonomy" id="1728934"/>
    <lineage>
        <taxon>Bacteria</taxon>
        <taxon>Bacillati</taxon>
        <taxon>Bacillota</taxon>
        <taxon>Clostridia</taxon>
        <taxon>Eubacteriales</taxon>
        <taxon>Clostridiaceae</taxon>
        <taxon>Clostridium</taxon>
    </lineage>
</organism>
<name>A0ABW8TAQ5_9CLOT</name>
<protein>
    <submittedName>
        <fullName evidence="1">Uncharacterized protein</fullName>
    </submittedName>
</protein>
<dbReference type="EMBL" id="JBJIAA010000001">
    <property type="protein sequence ID" value="MFL0249015.1"/>
    <property type="molecule type" value="Genomic_DNA"/>
</dbReference>
<evidence type="ECO:0000313" key="1">
    <source>
        <dbReference type="EMBL" id="MFL0249015.1"/>
    </source>
</evidence>
<dbReference type="RefSeq" id="WP_406785915.1">
    <property type="nucleotide sequence ID" value="NZ_JBJIAA010000001.1"/>
</dbReference>
<reference evidence="1 2" key="1">
    <citation type="submission" date="2024-11" db="EMBL/GenBank/DDBJ databases">
        <authorList>
            <person name="Heng Y.C."/>
            <person name="Lim A.C.H."/>
            <person name="Lee J.K.Y."/>
            <person name="Kittelmann S."/>
        </authorList>
    </citation>
    <scope>NUCLEOTIDE SEQUENCE [LARGE SCALE GENOMIC DNA]</scope>
    <source>
        <strain evidence="1 2">WILCCON 0114</strain>
    </source>
</reference>
<sequence length="28" mass="3162">MVGVDHTVETGTGYNAKYKWPNASMYKI</sequence>
<comment type="caution">
    <text evidence="1">The sequence shown here is derived from an EMBL/GenBank/DDBJ whole genome shotgun (WGS) entry which is preliminary data.</text>
</comment>